<comment type="caution">
    <text evidence="10">The sequence shown here is derived from an EMBL/GenBank/DDBJ whole genome shotgun (WGS) entry which is preliminary data.</text>
</comment>
<dbReference type="GO" id="GO:0016020">
    <property type="term" value="C:membrane"/>
    <property type="evidence" value="ECO:0007669"/>
    <property type="project" value="UniProtKB-SubCell"/>
</dbReference>
<dbReference type="GO" id="GO:0005315">
    <property type="term" value="F:phosphate transmembrane transporter activity"/>
    <property type="evidence" value="ECO:0007669"/>
    <property type="project" value="InterPro"/>
</dbReference>
<evidence type="ECO:0000313" key="11">
    <source>
        <dbReference type="Proteomes" id="UP001065682"/>
    </source>
</evidence>
<dbReference type="Pfam" id="PF01384">
    <property type="entry name" value="PHO4"/>
    <property type="match status" value="1"/>
</dbReference>
<feature type="transmembrane region" description="Helical" evidence="9">
    <location>
        <begin position="138"/>
        <end position="160"/>
    </location>
</feature>
<dbReference type="PANTHER" id="PTHR11101">
    <property type="entry name" value="PHOSPHATE TRANSPORTER"/>
    <property type="match status" value="1"/>
</dbReference>
<sequence length="343" mass="36020">MLDVTMLFIVGIIIIALIFDFTNGFHDSANAISTVVSTKVLSPKNAVIFAAFFNFIAAFGFGVAVASTISKIIKLDHVETSIIPFIVLCGLIGAISWNIITWYFGLPTSSSHALIGGLMGGGLAAAGVAAIEFSTIQTIVVFMVVSPIIGFLMGLLFMSVSIRVSGDTPRTAADRRFRRLQLISAAAYSFSHGTNDAQKTMGIITPLLFSIGYFGAGVDPNHLPVPIWVILAAHAAIALGTLFGGWRIVKTMGYGITRLRPVHGFSAETAGAATIIGASIAGIPVSTTHIISSSIMGVGATKGARAVKWGVARRIVTAWVLTIPLSALIGFLAFTLLHLMLGV</sequence>
<keyword evidence="7 9" id="KW-1133">Transmembrane helix</keyword>
<feature type="transmembrane region" description="Helical" evidence="9">
    <location>
        <begin position="315"/>
        <end position="341"/>
    </location>
</feature>
<name>A0A9E4ZNJ8_9EURY</name>
<evidence type="ECO:0000313" key="10">
    <source>
        <dbReference type="EMBL" id="MCT8338379.1"/>
    </source>
</evidence>
<evidence type="ECO:0000256" key="9">
    <source>
        <dbReference type="SAM" id="Phobius"/>
    </source>
</evidence>
<feature type="transmembrane region" description="Helical" evidence="9">
    <location>
        <begin position="82"/>
        <end position="105"/>
    </location>
</feature>
<comment type="similarity">
    <text evidence="3">Belongs to the inorganic phosphate transporter (PiT) (TC 2.A.20) family.</text>
</comment>
<comment type="subcellular location">
    <subcellularLocation>
        <location evidence="2">Membrane</location>
        <topology evidence="2">Multi-pass membrane protein</topology>
    </subcellularLocation>
</comment>
<keyword evidence="4" id="KW-0813">Transport</keyword>
<dbReference type="Proteomes" id="UP001065682">
    <property type="component" value="Unassembled WGS sequence"/>
</dbReference>
<evidence type="ECO:0000256" key="6">
    <source>
        <dbReference type="ARBA" id="ARBA00022692"/>
    </source>
</evidence>
<protein>
    <submittedName>
        <fullName evidence="10">Inorganic phosphate transporter</fullName>
    </submittedName>
</protein>
<evidence type="ECO:0000256" key="7">
    <source>
        <dbReference type="ARBA" id="ARBA00022989"/>
    </source>
</evidence>
<dbReference type="InterPro" id="IPR001204">
    <property type="entry name" value="Phos_transporter"/>
</dbReference>
<feature type="transmembrane region" description="Helical" evidence="9">
    <location>
        <begin position="111"/>
        <end position="131"/>
    </location>
</feature>
<dbReference type="GO" id="GO:0035435">
    <property type="term" value="P:phosphate ion transmembrane transport"/>
    <property type="evidence" value="ECO:0007669"/>
    <property type="project" value="TreeGrafter"/>
</dbReference>
<organism evidence="10 11">
    <name type="scientific">Methanoculleus formosensis</name>
    <dbReference type="NCBI Taxonomy" id="2590886"/>
    <lineage>
        <taxon>Archaea</taxon>
        <taxon>Methanobacteriati</taxon>
        <taxon>Methanobacteriota</taxon>
        <taxon>Stenosarchaea group</taxon>
        <taxon>Methanomicrobia</taxon>
        <taxon>Methanomicrobiales</taxon>
        <taxon>Methanomicrobiaceae</taxon>
        <taxon>Methanoculleus</taxon>
    </lineage>
</organism>
<dbReference type="RefSeq" id="WP_261598526.1">
    <property type="nucleotide sequence ID" value="NZ_VHLL01000014.1"/>
</dbReference>
<evidence type="ECO:0000256" key="2">
    <source>
        <dbReference type="ARBA" id="ARBA00004141"/>
    </source>
</evidence>
<evidence type="ECO:0000256" key="4">
    <source>
        <dbReference type="ARBA" id="ARBA00022448"/>
    </source>
</evidence>
<evidence type="ECO:0000256" key="3">
    <source>
        <dbReference type="ARBA" id="ARBA00009916"/>
    </source>
</evidence>
<feature type="transmembrane region" description="Helical" evidence="9">
    <location>
        <begin position="7"/>
        <end position="26"/>
    </location>
</feature>
<reference evidence="10" key="1">
    <citation type="submission" date="2019-06" db="EMBL/GenBank/DDBJ databases">
        <title>Methanoculleus strain from Tamsui River, Taipei, Taiwan.</title>
        <authorList>
            <person name="You Y.-T."/>
            <person name="Chen S.-C."/>
            <person name="Lai S.-J."/>
            <person name="Lee Y.-C."/>
            <person name="Lai M.-C."/>
        </authorList>
    </citation>
    <scope>NUCLEOTIDE SEQUENCE</scope>
    <source>
        <strain evidence="10">Afa-1</strain>
    </source>
</reference>
<evidence type="ECO:0000256" key="8">
    <source>
        <dbReference type="ARBA" id="ARBA00023136"/>
    </source>
</evidence>
<feature type="transmembrane region" description="Helical" evidence="9">
    <location>
        <begin position="227"/>
        <end position="249"/>
    </location>
</feature>
<comment type="function">
    <text evidence="1">Potential transporter for phosphate.</text>
</comment>
<gene>
    <name evidence="10" type="ORF">FKB36_13005</name>
</gene>
<keyword evidence="6 9" id="KW-0812">Transmembrane</keyword>
<keyword evidence="11" id="KW-1185">Reference proteome</keyword>
<accession>A0A9E4ZNJ8</accession>
<keyword evidence="5" id="KW-0592">Phosphate transport</keyword>
<feature type="transmembrane region" description="Helical" evidence="9">
    <location>
        <begin position="46"/>
        <end position="70"/>
    </location>
</feature>
<proteinExistence type="inferred from homology"/>
<keyword evidence="8 9" id="KW-0472">Membrane</keyword>
<dbReference type="EMBL" id="VHLL01000014">
    <property type="protein sequence ID" value="MCT8338379.1"/>
    <property type="molecule type" value="Genomic_DNA"/>
</dbReference>
<dbReference type="PANTHER" id="PTHR11101:SF80">
    <property type="entry name" value="PHOSPHATE TRANSPORTER"/>
    <property type="match status" value="1"/>
</dbReference>
<evidence type="ECO:0000256" key="1">
    <source>
        <dbReference type="ARBA" id="ARBA00001981"/>
    </source>
</evidence>
<evidence type="ECO:0000256" key="5">
    <source>
        <dbReference type="ARBA" id="ARBA00022592"/>
    </source>
</evidence>
<dbReference type="AlphaFoldDB" id="A0A9E4ZNJ8"/>